<evidence type="ECO:0000313" key="3">
    <source>
        <dbReference type="Proteomes" id="UP000321523"/>
    </source>
</evidence>
<name>A0A512DMM6_9PROT</name>
<dbReference type="Proteomes" id="UP000321523">
    <property type="component" value="Unassembled WGS sequence"/>
</dbReference>
<evidence type="ECO:0000313" key="2">
    <source>
        <dbReference type="EMBL" id="GEO37410.1"/>
    </source>
</evidence>
<dbReference type="EMBL" id="BJYZ01000006">
    <property type="protein sequence ID" value="GEO37410.1"/>
    <property type="molecule type" value="Genomic_DNA"/>
</dbReference>
<reference evidence="2 3" key="1">
    <citation type="submission" date="2019-07" db="EMBL/GenBank/DDBJ databases">
        <title>Whole genome shotgun sequence of Skermanella aerolata NBRC 106429.</title>
        <authorList>
            <person name="Hosoyama A."/>
            <person name="Uohara A."/>
            <person name="Ohji S."/>
            <person name="Ichikawa N."/>
        </authorList>
    </citation>
    <scope>NUCLEOTIDE SEQUENCE [LARGE SCALE GENOMIC DNA]</scope>
    <source>
        <strain evidence="2 3">NBRC 106429</strain>
    </source>
</reference>
<keyword evidence="3" id="KW-1185">Reference proteome</keyword>
<comment type="caution">
    <text evidence="2">The sequence shown here is derived from an EMBL/GenBank/DDBJ whole genome shotgun (WGS) entry which is preliminary data.</text>
</comment>
<protein>
    <submittedName>
        <fullName evidence="2">Uncharacterized protein</fullName>
    </submittedName>
</protein>
<dbReference type="RefSeq" id="WP_044427089.1">
    <property type="nucleotide sequence ID" value="NZ_BJYZ01000006.1"/>
</dbReference>
<gene>
    <name evidence="2" type="ORF">SAE02_15580</name>
</gene>
<dbReference type="AlphaFoldDB" id="A0A512DMM6"/>
<evidence type="ECO:0000256" key="1">
    <source>
        <dbReference type="SAM" id="MobiDB-lite"/>
    </source>
</evidence>
<proteinExistence type="predicted"/>
<feature type="region of interest" description="Disordered" evidence="1">
    <location>
        <begin position="76"/>
        <end position="96"/>
    </location>
</feature>
<sequence>MDVSAFRFAIETLEKHKDKWSVLCLMADDLEAARMAWTLVEMLPGDGVRIALIDPSLKDKPERILWEHLKDAEPDRPFELTPVPDPIFEIDDRDEEDAPRTFRLGSELELAEPPATVRPKFLDQPPAPVEFTPSRRTLAKASAASDPAAAGSPWPPSRGTVAKAGAATAALAGIAAAVLWSLPEHVIPMAEQPVPPPVVQAARLAASAAPAAPPTIPAPVPPPPADATPREAAGLFGKWSKDAASCATEYLLYQPDRSYLFDARTSLASGGTVYYGMVDDDLIAFDGSTEARYSRLGPDNIQQVSYFSTRTGPHPGGPALVRCPDVDPPDRVDWTPASADRATAMALIAEARAQFEAAQASAGTTETPDPLRGRWGAKCDLGYIEWTDGLQTSWSTFGGTEKRTITQFKQLGNRFTIVFEGGYTQFYDIVGNDQIVLSGVGAQGALTDSSPPAWIARRCPL</sequence>
<accession>A0A512DMM6</accession>
<dbReference type="OrthoDB" id="7329028at2"/>
<organism evidence="2 3">
    <name type="scientific">Skermanella aerolata</name>
    <dbReference type="NCBI Taxonomy" id="393310"/>
    <lineage>
        <taxon>Bacteria</taxon>
        <taxon>Pseudomonadati</taxon>
        <taxon>Pseudomonadota</taxon>
        <taxon>Alphaproteobacteria</taxon>
        <taxon>Rhodospirillales</taxon>
        <taxon>Azospirillaceae</taxon>
        <taxon>Skermanella</taxon>
    </lineage>
</organism>